<dbReference type="EMBL" id="REGN01000741">
    <property type="protein sequence ID" value="RNA39531.1"/>
    <property type="molecule type" value="Genomic_DNA"/>
</dbReference>
<organism evidence="1 2">
    <name type="scientific">Brachionus plicatilis</name>
    <name type="common">Marine rotifer</name>
    <name type="synonym">Brachionus muelleri</name>
    <dbReference type="NCBI Taxonomy" id="10195"/>
    <lineage>
        <taxon>Eukaryota</taxon>
        <taxon>Metazoa</taxon>
        <taxon>Spiralia</taxon>
        <taxon>Gnathifera</taxon>
        <taxon>Rotifera</taxon>
        <taxon>Eurotatoria</taxon>
        <taxon>Monogononta</taxon>
        <taxon>Pseudotrocha</taxon>
        <taxon>Ploima</taxon>
        <taxon>Brachionidae</taxon>
        <taxon>Brachionus</taxon>
    </lineage>
</organism>
<protein>
    <submittedName>
        <fullName evidence="1">Uncharacterized protein</fullName>
    </submittedName>
</protein>
<gene>
    <name evidence="1" type="ORF">BpHYR1_011566</name>
</gene>
<evidence type="ECO:0000313" key="2">
    <source>
        <dbReference type="Proteomes" id="UP000276133"/>
    </source>
</evidence>
<dbReference type="AlphaFoldDB" id="A0A3M7SUM4"/>
<reference evidence="1 2" key="1">
    <citation type="journal article" date="2018" name="Sci. Rep.">
        <title>Genomic signatures of local adaptation to the degree of environmental predictability in rotifers.</title>
        <authorList>
            <person name="Franch-Gras L."/>
            <person name="Hahn C."/>
            <person name="Garcia-Roger E.M."/>
            <person name="Carmona M.J."/>
            <person name="Serra M."/>
            <person name="Gomez A."/>
        </authorList>
    </citation>
    <scope>NUCLEOTIDE SEQUENCE [LARGE SCALE GENOMIC DNA]</scope>
    <source>
        <strain evidence="1">HYR1</strain>
    </source>
</reference>
<keyword evidence="2" id="KW-1185">Reference proteome</keyword>
<dbReference type="Proteomes" id="UP000276133">
    <property type="component" value="Unassembled WGS sequence"/>
</dbReference>
<proteinExistence type="predicted"/>
<accession>A0A3M7SUM4</accession>
<name>A0A3M7SUM4_BRAPC</name>
<sequence length="69" mass="8100">MQRKHQNTEIFNLDLITSIKIKCFCKINVIDGKKKLGKIYSNLGGFIEIELIGRNFISLKLVVFIFKYY</sequence>
<evidence type="ECO:0000313" key="1">
    <source>
        <dbReference type="EMBL" id="RNA39531.1"/>
    </source>
</evidence>
<comment type="caution">
    <text evidence="1">The sequence shown here is derived from an EMBL/GenBank/DDBJ whole genome shotgun (WGS) entry which is preliminary data.</text>
</comment>